<dbReference type="SUPFAM" id="SSF88723">
    <property type="entry name" value="PIN domain-like"/>
    <property type="match status" value="1"/>
</dbReference>
<protein>
    <recommendedName>
        <fullName evidence="2">PIN domain-containing protein</fullName>
    </recommendedName>
</protein>
<organism evidence="3 4">
    <name type="scientific">Calocera viscosa (strain TUFC12733)</name>
    <dbReference type="NCBI Taxonomy" id="1330018"/>
    <lineage>
        <taxon>Eukaryota</taxon>
        <taxon>Fungi</taxon>
        <taxon>Dikarya</taxon>
        <taxon>Basidiomycota</taxon>
        <taxon>Agaricomycotina</taxon>
        <taxon>Dacrymycetes</taxon>
        <taxon>Dacrymycetales</taxon>
        <taxon>Dacrymycetaceae</taxon>
        <taxon>Calocera</taxon>
    </lineage>
</organism>
<dbReference type="EMBL" id="KV417277">
    <property type="protein sequence ID" value="KZO98032.1"/>
    <property type="molecule type" value="Genomic_DNA"/>
</dbReference>
<feature type="compositionally biased region" description="Polar residues" evidence="1">
    <location>
        <begin position="172"/>
        <end position="185"/>
    </location>
</feature>
<dbReference type="AlphaFoldDB" id="A0A167NSR2"/>
<dbReference type="Proteomes" id="UP000076738">
    <property type="component" value="Unassembled WGS sequence"/>
</dbReference>
<dbReference type="GO" id="GO:0005634">
    <property type="term" value="C:nucleus"/>
    <property type="evidence" value="ECO:0007669"/>
    <property type="project" value="TreeGrafter"/>
</dbReference>
<evidence type="ECO:0000256" key="1">
    <source>
        <dbReference type="SAM" id="MobiDB-lite"/>
    </source>
</evidence>
<dbReference type="InterPro" id="IPR029060">
    <property type="entry name" value="PIN-like_dom_sf"/>
</dbReference>
<accession>A0A167NSR2</accession>
<name>A0A167NSR2_CALVF</name>
<dbReference type="GO" id="GO:0004540">
    <property type="term" value="F:RNA nuclease activity"/>
    <property type="evidence" value="ECO:0007669"/>
    <property type="project" value="UniProtKB-ARBA"/>
</dbReference>
<dbReference type="PANTHER" id="PTHR16161:SF0">
    <property type="entry name" value="TRANSCRIPTIONAL PROTEIN SWT1"/>
    <property type="match status" value="1"/>
</dbReference>
<evidence type="ECO:0000313" key="3">
    <source>
        <dbReference type="EMBL" id="KZO98032.1"/>
    </source>
</evidence>
<dbReference type="STRING" id="1330018.A0A167NSR2"/>
<reference evidence="3 4" key="1">
    <citation type="journal article" date="2016" name="Mol. Biol. Evol.">
        <title>Comparative Genomics of Early-Diverging Mushroom-Forming Fungi Provides Insights into the Origins of Lignocellulose Decay Capabilities.</title>
        <authorList>
            <person name="Nagy L.G."/>
            <person name="Riley R."/>
            <person name="Tritt A."/>
            <person name="Adam C."/>
            <person name="Daum C."/>
            <person name="Floudas D."/>
            <person name="Sun H."/>
            <person name="Yadav J.S."/>
            <person name="Pangilinan J."/>
            <person name="Larsson K.H."/>
            <person name="Matsuura K."/>
            <person name="Barry K."/>
            <person name="Labutti K."/>
            <person name="Kuo R."/>
            <person name="Ohm R.A."/>
            <person name="Bhattacharya S.S."/>
            <person name="Shirouzu T."/>
            <person name="Yoshinaga Y."/>
            <person name="Martin F.M."/>
            <person name="Grigoriev I.V."/>
            <person name="Hibbett D.S."/>
        </authorList>
    </citation>
    <scope>NUCLEOTIDE SEQUENCE [LARGE SCALE GENOMIC DNA]</scope>
    <source>
        <strain evidence="3 4">TUFC12733</strain>
    </source>
</reference>
<evidence type="ECO:0000259" key="2">
    <source>
        <dbReference type="Pfam" id="PF13638"/>
    </source>
</evidence>
<dbReference type="InterPro" id="IPR052626">
    <property type="entry name" value="SWT1_Regulator"/>
</dbReference>
<sequence>MEDAAALTIVNDVRDVRQDWQQYKSSDNQQQEQWGDAMDIDYESSNEGHGSVKMVIDTNVLLSYLDRLKDISDILREFASTSLLEFVIPGIVLQELDAQAKHSRAAKPELQNLAQAATRWLLNQIKDRKSGKPAVVRMQRDHETYVSDLSWKTSRAISVLSIDMHYERRVTGHTNGHPPSSNGAASYTPPHTPESSRKPLETAVGTGPPLSPTGLSNNIAVDVEMADGNDPRRSLEALHALFLDYLSTYLPAEVISFLTLARSSDRDRRHPSHNGGPPEGWQSWSPQKCLKELQQARPIKRPSKPIEWTCLSAFTAKPGESGYRANGGSVGDWHKAISMLHLVGEAYALDCLNVEALNKLAHLMASAAGLTASV</sequence>
<dbReference type="Gene3D" id="3.40.50.1010">
    <property type="entry name" value="5'-nuclease"/>
    <property type="match status" value="1"/>
</dbReference>
<dbReference type="PANTHER" id="PTHR16161">
    <property type="entry name" value="TRANSCRIPTIONAL PROTEIN SWT1"/>
    <property type="match status" value="1"/>
</dbReference>
<dbReference type="OrthoDB" id="2017974at2759"/>
<dbReference type="Pfam" id="PF13638">
    <property type="entry name" value="PIN_4"/>
    <property type="match status" value="1"/>
</dbReference>
<proteinExistence type="predicted"/>
<evidence type="ECO:0000313" key="4">
    <source>
        <dbReference type="Proteomes" id="UP000076738"/>
    </source>
</evidence>
<gene>
    <name evidence="3" type="ORF">CALVIDRAFT_554113</name>
</gene>
<keyword evidence="4" id="KW-1185">Reference proteome</keyword>
<dbReference type="InterPro" id="IPR002716">
    <property type="entry name" value="PIN_dom"/>
</dbReference>
<feature type="region of interest" description="Disordered" evidence="1">
    <location>
        <begin position="170"/>
        <end position="216"/>
    </location>
</feature>
<feature type="region of interest" description="Disordered" evidence="1">
    <location>
        <begin position="264"/>
        <end position="284"/>
    </location>
</feature>
<feature type="domain" description="PIN" evidence="2">
    <location>
        <begin position="54"/>
        <end position="148"/>
    </location>
</feature>